<dbReference type="Proteomes" id="UP001165383">
    <property type="component" value="Unassembled WGS sequence"/>
</dbReference>
<name>A0ABT0SAU0_9SPHN</name>
<dbReference type="Pfam" id="PF07238">
    <property type="entry name" value="PilZ"/>
    <property type="match status" value="1"/>
</dbReference>
<feature type="domain" description="PilZ" evidence="1">
    <location>
        <begin position="16"/>
        <end position="102"/>
    </location>
</feature>
<comment type="caution">
    <text evidence="2">The sequence shown here is derived from an EMBL/GenBank/DDBJ whole genome shotgun (WGS) entry which is preliminary data.</text>
</comment>
<dbReference type="EMBL" id="JAMGBB010000001">
    <property type="protein sequence ID" value="MCL6741529.1"/>
    <property type="molecule type" value="Genomic_DNA"/>
</dbReference>
<dbReference type="Gene3D" id="2.40.10.220">
    <property type="entry name" value="predicted glycosyltransferase like domains"/>
    <property type="match status" value="1"/>
</dbReference>
<accession>A0ABT0SAU0</accession>
<dbReference type="SUPFAM" id="SSF141371">
    <property type="entry name" value="PilZ domain-like"/>
    <property type="match status" value="1"/>
</dbReference>
<dbReference type="RefSeq" id="WP_249915910.1">
    <property type="nucleotide sequence ID" value="NZ_JAMGBB010000001.1"/>
</dbReference>
<protein>
    <submittedName>
        <fullName evidence="2">PilZ domain-containing protein</fullName>
    </submittedName>
</protein>
<organism evidence="2 3">
    <name type="scientific">Sphingomonas brevis</name>
    <dbReference type="NCBI Taxonomy" id="2908206"/>
    <lineage>
        <taxon>Bacteria</taxon>
        <taxon>Pseudomonadati</taxon>
        <taxon>Pseudomonadota</taxon>
        <taxon>Alphaproteobacteria</taxon>
        <taxon>Sphingomonadales</taxon>
        <taxon>Sphingomonadaceae</taxon>
        <taxon>Sphingomonas</taxon>
    </lineage>
</organism>
<reference evidence="2" key="1">
    <citation type="submission" date="2022-05" db="EMBL/GenBank/DDBJ databases">
        <authorList>
            <person name="Jo J.-H."/>
            <person name="Im W.-T."/>
        </authorList>
    </citation>
    <scope>NUCLEOTIDE SEQUENCE</scope>
    <source>
        <strain evidence="2">RB56-2</strain>
    </source>
</reference>
<evidence type="ECO:0000313" key="3">
    <source>
        <dbReference type="Proteomes" id="UP001165383"/>
    </source>
</evidence>
<keyword evidence="3" id="KW-1185">Reference proteome</keyword>
<dbReference type="InterPro" id="IPR009875">
    <property type="entry name" value="PilZ_domain"/>
</dbReference>
<evidence type="ECO:0000259" key="1">
    <source>
        <dbReference type="Pfam" id="PF07238"/>
    </source>
</evidence>
<proteinExistence type="predicted"/>
<gene>
    <name evidence="2" type="ORF">LZ518_10330</name>
</gene>
<sequence length="116" mass="12351">MANPVTAVQDSDPFADRRLYPRVTVALPAFLQANGERHFVQILDLSAGGAKLHCPIALAAGTAVTLDCGTLGRGAVTRWQNGEMLGLCFDSELDARDVSALIARSTALADRIEARE</sequence>
<evidence type="ECO:0000313" key="2">
    <source>
        <dbReference type="EMBL" id="MCL6741529.1"/>
    </source>
</evidence>